<organism evidence="5 6">
    <name type="scientific">Chara braunii</name>
    <name type="common">Braun's stonewort</name>
    <dbReference type="NCBI Taxonomy" id="69332"/>
    <lineage>
        <taxon>Eukaryota</taxon>
        <taxon>Viridiplantae</taxon>
        <taxon>Streptophyta</taxon>
        <taxon>Charophyceae</taxon>
        <taxon>Charales</taxon>
        <taxon>Characeae</taxon>
        <taxon>Chara</taxon>
    </lineage>
</organism>
<evidence type="ECO:0000256" key="2">
    <source>
        <dbReference type="SAM" id="MobiDB-lite"/>
    </source>
</evidence>
<dbReference type="InterPro" id="IPR056924">
    <property type="entry name" value="SH3_Tf2-1"/>
</dbReference>
<feature type="region of interest" description="Disordered" evidence="2">
    <location>
        <begin position="40"/>
        <end position="125"/>
    </location>
</feature>
<evidence type="ECO:0000313" key="5">
    <source>
        <dbReference type="EMBL" id="GBG41651.1"/>
    </source>
</evidence>
<feature type="domain" description="Tf2-1-like SH3-like" evidence="4">
    <location>
        <begin position="632"/>
        <end position="696"/>
    </location>
</feature>
<protein>
    <recommendedName>
        <fullName evidence="4">Tf2-1-like SH3-like domain-containing protein</fullName>
    </recommendedName>
</protein>
<gene>
    <name evidence="5" type="ORF">CBR_g74738</name>
</gene>
<feature type="region of interest" description="Disordered" evidence="2">
    <location>
        <begin position="583"/>
        <end position="629"/>
    </location>
</feature>
<feature type="region of interest" description="Disordered" evidence="2">
    <location>
        <begin position="297"/>
        <end position="327"/>
    </location>
</feature>
<feature type="compositionally biased region" description="Basic residues" evidence="2">
    <location>
        <begin position="585"/>
        <end position="602"/>
    </location>
</feature>
<evidence type="ECO:0000256" key="1">
    <source>
        <dbReference type="SAM" id="Coils"/>
    </source>
</evidence>
<name>A0A388JJF4_CHABU</name>
<evidence type="ECO:0000256" key="3">
    <source>
        <dbReference type="SAM" id="Phobius"/>
    </source>
</evidence>
<dbReference type="AlphaFoldDB" id="A0A388JJF4"/>
<dbReference type="InterPro" id="IPR016197">
    <property type="entry name" value="Chromo-like_dom_sf"/>
</dbReference>
<dbReference type="Proteomes" id="UP000265515">
    <property type="component" value="Unassembled WGS sequence"/>
</dbReference>
<evidence type="ECO:0000313" key="6">
    <source>
        <dbReference type="Proteomes" id="UP000265515"/>
    </source>
</evidence>
<keyword evidence="3" id="KW-0472">Membrane</keyword>
<feature type="compositionally biased region" description="Acidic residues" evidence="2">
    <location>
        <begin position="98"/>
        <end position="109"/>
    </location>
</feature>
<dbReference type="STRING" id="69332.A0A388JJF4"/>
<feature type="transmembrane region" description="Helical" evidence="3">
    <location>
        <begin position="6"/>
        <end position="29"/>
    </location>
</feature>
<feature type="compositionally biased region" description="Basic and acidic residues" evidence="2">
    <location>
        <begin position="72"/>
        <end position="97"/>
    </location>
</feature>
<keyword evidence="6" id="KW-1185">Reference proteome</keyword>
<dbReference type="Pfam" id="PF24626">
    <property type="entry name" value="SH3_Tf2-1"/>
    <property type="match status" value="1"/>
</dbReference>
<feature type="compositionally biased region" description="Basic and acidic residues" evidence="2">
    <location>
        <begin position="313"/>
        <end position="327"/>
    </location>
</feature>
<dbReference type="Gramene" id="GBG41651">
    <property type="protein sequence ID" value="GBG41651"/>
    <property type="gene ID" value="CBR_g74738"/>
</dbReference>
<keyword evidence="3" id="KW-0812">Transmembrane</keyword>
<reference evidence="5 6" key="1">
    <citation type="journal article" date="2018" name="Cell">
        <title>The Chara Genome: Secondary Complexity and Implications for Plant Terrestrialization.</title>
        <authorList>
            <person name="Nishiyama T."/>
            <person name="Sakayama H."/>
            <person name="Vries J.D."/>
            <person name="Buschmann H."/>
            <person name="Saint-Marcoux D."/>
            <person name="Ullrich K.K."/>
            <person name="Haas F.B."/>
            <person name="Vanderstraeten L."/>
            <person name="Becker D."/>
            <person name="Lang D."/>
            <person name="Vosolsobe S."/>
            <person name="Rombauts S."/>
            <person name="Wilhelmsson P.K.I."/>
            <person name="Janitza P."/>
            <person name="Kern R."/>
            <person name="Heyl A."/>
            <person name="Rumpler F."/>
            <person name="Villalobos L.I.A.C."/>
            <person name="Clay J.M."/>
            <person name="Skokan R."/>
            <person name="Toyoda A."/>
            <person name="Suzuki Y."/>
            <person name="Kagoshima H."/>
            <person name="Schijlen E."/>
            <person name="Tajeshwar N."/>
            <person name="Catarino B."/>
            <person name="Hetherington A.J."/>
            <person name="Saltykova A."/>
            <person name="Bonnot C."/>
            <person name="Breuninger H."/>
            <person name="Symeonidi A."/>
            <person name="Radhakrishnan G.V."/>
            <person name="Van Nieuwerburgh F."/>
            <person name="Deforce D."/>
            <person name="Chang C."/>
            <person name="Karol K.G."/>
            <person name="Hedrich R."/>
            <person name="Ulvskov P."/>
            <person name="Glockner G."/>
            <person name="Delwiche C.F."/>
            <person name="Petrasek J."/>
            <person name="Van de Peer Y."/>
            <person name="Friml J."/>
            <person name="Beilby M."/>
            <person name="Dolan L."/>
            <person name="Kohara Y."/>
            <person name="Sugano S."/>
            <person name="Fujiyama A."/>
            <person name="Delaux P.-M."/>
            <person name="Quint M."/>
            <person name="TheiBen G."/>
            <person name="Hagemann M."/>
            <person name="Harholt J."/>
            <person name="Dunand C."/>
            <person name="Zachgo S."/>
            <person name="Langdale J."/>
            <person name="Maumus F."/>
            <person name="Straeten D.V.D."/>
            <person name="Gould S.B."/>
            <person name="Rensing S.A."/>
        </authorList>
    </citation>
    <scope>NUCLEOTIDE SEQUENCE [LARGE SCALE GENOMIC DNA]</scope>
    <source>
        <strain evidence="5 6">S276</strain>
    </source>
</reference>
<evidence type="ECO:0000259" key="4">
    <source>
        <dbReference type="Pfam" id="PF24626"/>
    </source>
</evidence>
<accession>A0A388JJF4</accession>
<feature type="coiled-coil region" evidence="1">
    <location>
        <begin position="170"/>
        <end position="215"/>
    </location>
</feature>
<feature type="compositionally biased region" description="Basic and acidic residues" evidence="2">
    <location>
        <begin position="53"/>
        <end position="64"/>
    </location>
</feature>
<dbReference type="EMBL" id="BFEA01002468">
    <property type="protein sequence ID" value="GBG41651.1"/>
    <property type="molecule type" value="Genomic_DNA"/>
</dbReference>
<comment type="caution">
    <text evidence="5">The sequence shown here is derived from an EMBL/GenBank/DDBJ whole genome shotgun (WGS) entry which is preliminary data.</text>
</comment>
<keyword evidence="1" id="KW-0175">Coiled coil</keyword>
<dbReference type="Gene3D" id="2.40.50.40">
    <property type="match status" value="1"/>
</dbReference>
<feature type="compositionally biased region" description="Gly residues" evidence="2">
    <location>
        <begin position="603"/>
        <end position="615"/>
    </location>
</feature>
<dbReference type="SUPFAM" id="SSF54160">
    <property type="entry name" value="Chromo domain-like"/>
    <property type="match status" value="1"/>
</dbReference>
<proteinExistence type="predicted"/>
<keyword evidence="3" id="KW-1133">Transmembrane helix</keyword>
<sequence>MDDYPIQGLLALSILLGPLFRLMFPLGFGRVCASRMLMRSGTVKPGPTPGEQAKIDRRLAEKKKGKEAKKKQKEEEAKRKLKERMDKELEEELKSIREEDEEEEQEEGETLQRRRHLDIPESSTASRLPVEPLDWAGQYYYSSEPLRESEEERDTFIAKLATVTDTVERNLMLEEKRVELNNKLLAARRQEVEEKKKLQAEGEKLQKALEDQKDKPSATEEQLALLREAVLNTRQDMALMRQTLQRVETHRVEFESVWNNFLEKSAKDVDQHVQTYIRALDEHVTKTFTPEVIEKIVKGAGGGGGDGDDDGDDDKKGKKVGDPKEKLPQEIGQASKIKLKLSWTYNGKKEESVLHWAAAIESYVYGQRIPYWDRVLMASSCMGGDAMSFTISLQKEAGCNSMVEFSQQTRIEDFLKAVRERFEDKNLARRTEMLILNLRDRKWKSTSALKATMDELLQCPDHGLTPAQILNSFARALPDPLRTQLYPRVKEEGMTYEKFGKIAVDHAGFLAEANYCHYWKDLQAGKKCQNCTISGSIPGKDSLLPTFEEGGANTIFWDQVDYGLDELSGPVAQEGSYAAVVARGGGRHGRGRGRGRGGRGRGGRGYGTQRGGGEGSHYVGGRRNGPSQGGRGDLVWVKSQEFAPEENISQKLLPAYRGPWQVLDVIGDVDYPSYVIEIPLHLHTYPVFHTSKLLPCVTNELFPSCRSAIPPSMDGKYDVDKIVAENTFHTGRRGRPQRQYKVRFAYQDPSEDRWFTREELLDSAPHIVSAYERGTRGIHIIDR</sequence>